<feature type="transmembrane region" description="Helical" evidence="2">
    <location>
        <begin position="800"/>
        <end position="820"/>
    </location>
</feature>
<sequence length="936" mass="98263">MSLTLLIVQFIILMTVLRGTGKRITQLEQEVGALRERLVELDQGQKRPAPAMAGAPEDVAAEEGGAPDAPPSVASAETVLQETAEPHEPDEIITTSTDDAGHEIMTVPATKAAPNAPSEPARQPESLENLLGARWAVWAGGLALALGGLFLIRYSIESGLLGPGVRLSLAGLFGLFLIGAGELLRRKALPQMAALHENAMIPGILTAAGSVSMFGAIYAAHGIYGFFGPTLAFMLLALTAFSVLGLSLLHGQALAGLGLAGSMLTPVLIASTSPKPWALFGFLAVSQVATSAAARLRNWHVVPGLAQLGLGLWAVLYVAASDYAELTPVSLALIAMIATWMLLWPGRRADRPAIATVNLDGLCRQLGSGPLWLDLSMALGVLLPALAIINLVLKADLFAPYVFAALIATLSAAGSFGRGAIWPSCIAALGALLGAVLDAGVLLQLIDMALDGGGVAIELNGLTNPLIGTQLVMGSVFLALAIAFLNRNRGDRAPLLCAVWATIAATVPLILAAISFAFYGTYGFDLTHGLFALALSAALLGTAEFTQGDATDSSAEVARDILVIGSFAALVLSLHALTDGLVTTLALAVSGFAYLLATRLRTWRSLPWMMVLALAGVLARIAWEPTLVGAEALSRTPVFNQLLIGYGLPALLAIAGAWQMRDWPSVRLRNALQALAALFGLLAVAILVRHAMNGGVLDSSTPTLGEQSIYTLLVIGLSGILMTLDLRAPSLAFRYGSMIAGGLSILQVLSLHLGALNPYFSGESTGNWPLINLLLIGYLIPGLGYAGLAYYARSRRPAPYVTLLALSGAILGFAWVTLSVRRFWHGSYIAEWKGFGQAETYSYSVAWLAIGVMLLILGSRFGARSLRIASAVVVMISVGKAFLIDMSNLEGVLRALSFIGLGFVLIGIGLFYQKILTSTVQPRKPEPIDEPPQAAN</sequence>
<dbReference type="PANTHER" id="PTHR38434">
    <property type="entry name" value="BLL2549 PROTEIN"/>
    <property type="match status" value="1"/>
</dbReference>
<evidence type="ECO:0000256" key="2">
    <source>
        <dbReference type="SAM" id="Phobius"/>
    </source>
</evidence>
<feature type="transmembrane region" description="Helical" evidence="2">
    <location>
        <begin position="768"/>
        <end position="788"/>
    </location>
</feature>
<keyword evidence="2" id="KW-0472">Membrane</keyword>
<dbReference type="Proteomes" id="UP000308828">
    <property type="component" value="Unassembled WGS sequence"/>
</dbReference>
<dbReference type="PIRSF" id="PIRSF035905">
    <property type="entry name" value="UCP035905_mp"/>
    <property type="match status" value="1"/>
</dbReference>
<evidence type="ECO:0000313" key="3">
    <source>
        <dbReference type="EMBL" id="THV25729.1"/>
    </source>
</evidence>
<dbReference type="OrthoDB" id="5422830at2"/>
<keyword evidence="4" id="KW-1185">Reference proteome</keyword>
<feature type="transmembrane region" description="Helical" evidence="2">
    <location>
        <begin position="398"/>
        <end position="417"/>
    </location>
</feature>
<feature type="transmembrane region" description="Helical" evidence="2">
    <location>
        <begin position="371"/>
        <end position="392"/>
    </location>
</feature>
<feature type="transmembrane region" description="Helical" evidence="2">
    <location>
        <begin position="840"/>
        <end position="858"/>
    </location>
</feature>
<evidence type="ECO:0000313" key="4">
    <source>
        <dbReference type="Proteomes" id="UP000308828"/>
    </source>
</evidence>
<accession>A0A4S8PC41</accession>
<feature type="transmembrane region" description="Helical" evidence="2">
    <location>
        <begin position="865"/>
        <end position="883"/>
    </location>
</feature>
<feature type="transmembrane region" description="Helical" evidence="2">
    <location>
        <begin position="670"/>
        <end position="688"/>
    </location>
</feature>
<name>A0A4S8PC41_9HYPH</name>
<feature type="transmembrane region" description="Helical" evidence="2">
    <location>
        <begin position="738"/>
        <end position="756"/>
    </location>
</feature>
<protein>
    <submittedName>
        <fullName evidence="3">DUF2339 domain-containing protein</fullName>
    </submittedName>
</protein>
<feature type="transmembrane region" description="Helical" evidence="2">
    <location>
        <begin position="466"/>
        <end position="485"/>
    </location>
</feature>
<feature type="transmembrane region" description="Helical" evidence="2">
    <location>
        <begin position="497"/>
        <end position="520"/>
    </location>
</feature>
<reference evidence="3 4" key="1">
    <citation type="submission" date="2019-04" db="EMBL/GenBank/DDBJ databases">
        <title>Genome sequence of strain shin9-1.</title>
        <authorList>
            <person name="Gao J."/>
            <person name="Sun J."/>
        </authorList>
    </citation>
    <scope>NUCLEOTIDE SEQUENCE [LARGE SCALE GENOMIC DNA]</scope>
    <source>
        <strain evidence="4">shin9-1</strain>
    </source>
</reference>
<feature type="compositionally biased region" description="Low complexity" evidence="1">
    <location>
        <begin position="53"/>
        <end position="67"/>
    </location>
</feature>
<feature type="transmembrane region" description="Helical" evidence="2">
    <location>
        <begin position="606"/>
        <end position="623"/>
    </location>
</feature>
<dbReference type="AlphaFoldDB" id="A0A4S8PC41"/>
<keyword evidence="2" id="KW-0812">Transmembrane</keyword>
<dbReference type="EMBL" id="STGV01000001">
    <property type="protein sequence ID" value="THV25729.1"/>
    <property type="molecule type" value="Genomic_DNA"/>
</dbReference>
<dbReference type="Pfam" id="PF10101">
    <property type="entry name" value="DUF2339"/>
    <property type="match status" value="1"/>
</dbReference>
<dbReference type="RefSeq" id="WP_136597564.1">
    <property type="nucleotide sequence ID" value="NZ_STGV01000001.1"/>
</dbReference>
<feature type="transmembrane region" description="Helical" evidence="2">
    <location>
        <begin position="708"/>
        <end position="726"/>
    </location>
</feature>
<dbReference type="InterPro" id="IPR014600">
    <property type="entry name" value="UCP035905_mem"/>
</dbReference>
<comment type="caution">
    <text evidence="3">The sequence shown here is derived from an EMBL/GenBank/DDBJ whole genome shotgun (WGS) entry which is preliminary data.</text>
</comment>
<dbReference type="PANTHER" id="PTHR38434:SF1">
    <property type="entry name" value="BLL2549 PROTEIN"/>
    <property type="match status" value="1"/>
</dbReference>
<feature type="region of interest" description="Disordered" evidence="1">
    <location>
        <begin position="42"/>
        <end position="94"/>
    </location>
</feature>
<feature type="transmembrane region" description="Helical" evidence="2">
    <location>
        <begin position="135"/>
        <end position="152"/>
    </location>
</feature>
<feature type="transmembrane region" description="Helical" evidence="2">
    <location>
        <begin position="424"/>
        <end position="446"/>
    </location>
</feature>
<feature type="transmembrane region" description="Helical" evidence="2">
    <location>
        <begin position="231"/>
        <end position="257"/>
    </location>
</feature>
<feature type="transmembrane region" description="Helical" evidence="2">
    <location>
        <begin position="164"/>
        <end position="184"/>
    </location>
</feature>
<feature type="transmembrane region" description="Helical" evidence="2">
    <location>
        <begin position="301"/>
        <end position="320"/>
    </location>
</feature>
<keyword evidence="2" id="KW-1133">Transmembrane helix</keyword>
<dbReference type="InterPro" id="IPR019286">
    <property type="entry name" value="DUF2339_TM"/>
</dbReference>
<feature type="transmembrane region" description="Helical" evidence="2">
    <location>
        <begin position="326"/>
        <end position="344"/>
    </location>
</feature>
<gene>
    <name evidence="3" type="ORF">FAA97_05980</name>
</gene>
<evidence type="ECO:0000256" key="1">
    <source>
        <dbReference type="SAM" id="MobiDB-lite"/>
    </source>
</evidence>
<feature type="transmembrane region" description="Helical" evidence="2">
    <location>
        <begin position="199"/>
        <end position="219"/>
    </location>
</feature>
<feature type="transmembrane region" description="Helical" evidence="2">
    <location>
        <begin position="580"/>
        <end position="597"/>
    </location>
</feature>
<feature type="transmembrane region" description="Helical" evidence="2">
    <location>
        <begin position="638"/>
        <end position="658"/>
    </location>
</feature>
<proteinExistence type="predicted"/>
<organism evidence="3 4">
    <name type="scientific">Peteryoungia ipomoeae</name>
    <dbReference type="NCBI Taxonomy" id="1210932"/>
    <lineage>
        <taxon>Bacteria</taxon>
        <taxon>Pseudomonadati</taxon>
        <taxon>Pseudomonadota</taxon>
        <taxon>Alphaproteobacteria</taxon>
        <taxon>Hyphomicrobiales</taxon>
        <taxon>Rhizobiaceae</taxon>
        <taxon>Peteryoungia</taxon>
    </lineage>
</organism>
<feature type="transmembrane region" description="Helical" evidence="2">
    <location>
        <begin position="895"/>
        <end position="913"/>
    </location>
</feature>